<keyword evidence="2" id="KW-0812">Transmembrane</keyword>
<reference evidence="3" key="1">
    <citation type="journal article" date="2020" name="Nat. Genet.">
        <title>Genomic diversifications of five Gossypium allopolyploid species and their impact on cotton improvement.</title>
        <authorList>
            <person name="Chen Z.J."/>
            <person name="Sreedasyam A."/>
            <person name="Ando A."/>
            <person name="Song Q."/>
            <person name="De Santiago L.M."/>
            <person name="Hulse-Kemp A.M."/>
            <person name="Ding M."/>
            <person name="Ye W."/>
            <person name="Kirkbride R.C."/>
            <person name="Jenkins J."/>
            <person name="Plott C."/>
            <person name="Lovell J."/>
            <person name="Lin Y.M."/>
            <person name="Vaughn R."/>
            <person name="Liu B."/>
            <person name="Simpson S."/>
            <person name="Scheffler B.E."/>
            <person name="Wen L."/>
            <person name="Saski C.A."/>
            <person name="Grover C.E."/>
            <person name="Hu G."/>
            <person name="Conover J.L."/>
            <person name="Carlson J.W."/>
            <person name="Shu S."/>
            <person name="Boston L.B."/>
            <person name="Williams M."/>
            <person name="Peterson D.G."/>
            <person name="McGee K."/>
            <person name="Jones D.C."/>
            <person name="Wendel J.F."/>
            <person name="Stelly D.M."/>
            <person name="Grimwood J."/>
            <person name="Schmutz J."/>
        </authorList>
    </citation>
    <scope>NUCLEOTIDE SEQUENCE [LARGE SCALE GENOMIC DNA]</scope>
    <source>
        <strain evidence="3">cv. TM-1</strain>
    </source>
</reference>
<sequence>MDSSMKISFNRCIRDGDLIIVNERHDTMKAVKVCENLVLQNRVGVFKHSNWIGKPFGSIIFSNKGGFVYLLALTPELWTLFLVVWFLNPRLVVAPTGHVYTFDFHEQSAASARFDKIINKEIPATVVYEDDKLLVKVVLTKKEDSRIFHVQVRVRKNAIGFIIVNGKSQTYVATVRGPTSSVTDFRYIYFSLEAKQKGK</sequence>
<keyword evidence="2" id="KW-1133">Transmembrane helix</keyword>
<dbReference type="EC" id="2.1.1.220" evidence="1"/>
<dbReference type="InterPro" id="IPR029063">
    <property type="entry name" value="SAM-dependent_MTases_sf"/>
</dbReference>
<dbReference type="Proteomes" id="UP000818029">
    <property type="component" value="Chromosome D02"/>
</dbReference>
<evidence type="ECO:0000313" key="4">
    <source>
        <dbReference type="RefSeq" id="XP_040945311.1"/>
    </source>
</evidence>
<keyword evidence="3" id="KW-1185">Reference proteome</keyword>
<evidence type="ECO:0000256" key="1">
    <source>
        <dbReference type="ARBA" id="ARBA00012796"/>
    </source>
</evidence>
<dbReference type="Gene3D" id="3.10.330.20">
    <property type="match status" value="1"/>
</dbReference>
<dbReference type="InterPro" id="IPR014816">
    <property type="entry name" value="tRNA_MeTrfase_Gcd14"/>
</dbReference>
<evidence type="ECO:0000256" key="2">
    <source>
        <dbReference type="SAM" id="Phobius"/>
    </source>
</evidence>
<proteinExistence type="predicted"/>
<dbReference type="PANTHER" id="PTHR12133:SF2">
    <property type="entry name" value="TRNA (ADENINE(58)-N(1))-METHYLTRANSFERASE CATALYTIC SUBUNIT TRMT61A"/>
    <property type="match status" value="1"/>
</dbReference>
<reference evidence="4" key="2">
    <citation type="submission" date="2025-08" db="UniProtKB">
        <authorList>
            <consortium name="RefSeq"/>
        </authorList>
    </citation>
    <scope>IDENTIFICATION</scope>
</reference>
<dbReference type="SUPFAM" id="SSF53335">
    <property type="entry name" value="S-adenosyl-L-methionine-dependent methyltransferases"/>
    <property type="match status" value="1"/>
</dbReference>
<name>A0ABM2ZRN3_GOSHI</name>
<dbReference type="GeneID" id="107904091"/>
<dbReference type="RefSeq" id="XP_040945311.1">
    <property type="nucleotide sequence ID" value="XM_041089377.1"/>
</dbReference>
<feature type="transmembrane region" description="Helical" evidence="2">
    <location>
        <begin position="67"/>
        <end position="87"/>
    </location>
</feature>
<protein>
    <recommendedName>
        <fullName evidence="1">tRNA (adenine(58)-N(1))-methyltransferase</fullName>
        <ecNumber evidence="1">2.1.1.220</ecNumber>
    </recommendedName>
</protein>
<keyword evidence="2" id="KW-0472">Membrane</keyword>
<organism evidence="3 4">
    <name type="scientific">Gossypium hirsutum</name>
    <name type="common">Upland cotton</name>
    <name type="synonym">Gossypium mexicanum</name>
    <dbReference type="NCBI Taxonomy" id="3635"/>
    <lineage>
        <taxon>Eukaryota</taxon>
        <taxon>Viridiplantae</taxon>
        <taxon>Streptophyta</taxon>
        <taxon>Embryophyta</taxon>
        <taxon>Tracheophyta</taxon>
        <taxon>Spermatophyta</taxon>
        <taxon>Magnoliopsida</taxon>
        <taxon>eudicotyledons</taxon>
        <taxon>Gunneridae</taxon>
        <taxon>Pentapetalae</taxon>
        <taxon>rosids</taxon>
        <taxon>malvids</taxon>
        <taxon>Malvales</taxon>
        <taxon>Malvaceae</taxon>
        <taxon>Malvoideae</taxon>
        <taxon>Gossypium</taxon>
    </lineage>
</organism>
<accession>A0ABM2ZRN3</accession>
<dbReference type="PANTHER" id="PTHR12133">
    <property type="entry name" value="TRNA (ADENINE(58)-N(1))-METHYLTRANSFERASE"/>
    <property type="match status" value="1"/>
</dbReference>
<evidence type="ECO:0000313" key="3">
    <source>
        <dbReference type="Proteomes" id="UP000818029"/>
    </source>
</evidence>
<gene>
    <name evidence="4" type="primary">LOC107904091</name>
</gene>
<dbReference type="PROSITE" id="PS51620">
    <property type="entry name" value="SAM_TRM61"/>
    <property type="match status" value="1"/>
</dbReference>